<feature type="domain" description="WAP" evidence="2">
    <location>
        <begin position="88"/>
        <end position="137"/>
    </location>
</feature>
<dbReference type="InterPro" id="IPR036645">
    <property type="entry name" value="Elafin-like_sf"/>
</dbReference>
<dbReference type="InterPro" id="IPR008197">
    <property type="entry name" value="WAP_dom"/>
</dbReference>
<evidence type="ECO:0000313" key="3">
    <source>
        <dbReference type="EMBL" id="CAD7281942.1"/>
    </source>
</evidence>
<dbReference type="Pfam" id="PF00095">
    <property type="entry name" value="WAP"/>
    <property type="match status" value="1"/>
</dbReference>
<dbReference type="SMART" id="SM00217">
    <property type="entry name" value="WAP"/>
    <property type="match status" value="1"/>
</dbReference>
<dbReference type="GO" id="GO:0030414">
    <property type="term" value="F:peptidase inhibitor activity"/>
    <property type="evidence" value="ECO:0007669"/>
    <property type="project" value="InterPro"/>
</dbReference>
<dbReference type="GO" id="GO:0005576">
    <property type="term" value="C:extracellular region"/>
    <property type="evidence" value="ECO:0007669"/>
    <property type="project" value="InterPro"/>
</dbReference>
<dbReference type="AlphaFoldDB" id="A0A7R9BXA5"/>
<keyword evidence="4" id="KW-1185">Reference proteome</keyword>
<dbReference type="PROSITE" id="PS51390">
    <property type="entry name" value="WAP"/>
    <property type="match status" value="1"/>
</dbReference>
<name>A0A7R9BXA5_9CRUS</name>
<evidence type="ECO:0000256" key="1">
    <source>
        <dbReference type="SAM" id="MobiDB-lite"/>
    </source>
</evidence>
<evidence type="ECO:0000259" key="2">
    <source>
        <dbReference type="PROSITE" id="PS51390"/>
    </source>
</evidence>
<reference evidence="3" key="1">
    <citation type="submission" date="2020-11" db="EMBL/GenBank/DDBJ databases">
        <authorList>
            <person name="Tran Van P."/>
        </authorList>
    </citation>
    <scope>NUCLEOTIDE SEQUENCE</scope>
</reference>
<gene>
    <name evidence="3" type="ORF">NMOB1V02_LOCUS9576</name>
</gene>
<accession>A0A7R9BXA5</accession>
<dbReference type="EMBL" id="OA885350">
    <property type="protein sequence ID" value="CAD7281942.1"/>
    <property type="molecule type" value="Genomic_DNA"/>
</dbReference>
<evidence type="ECO:0000313" key="4">
    <source>
        <dbReference type="Proteomes" id="UP000678499"/>
    </source>
</evidence>
<feature type="region of interest" description="Disordered" evidence="1">
    <location>
        <begin position="16"/>
        <end position="40"/>
    </location>
</feature>
<dbReference type="EMBL" id="CAJPEX010003313">
    <property type="protein sequence ID" value="CAG0922094.1"/>
    <property type="molecule type" value="Genomic_DNA"/>
</dbReference>
<dbReference type="Proteomes" id="UP000678499">
    <property type="component" value="Unassembled WGS sequence"/>
</dbReference>
<dbReference type="OrthoDB" id="8187079at2759"/>
<proteinExistence type="predicted"/>
<dbReference type="Gene3D" id="4.10.75.10">
    <property type="entry name" value="Elafin-like"/>
    <property type="match status" value="1"/>
</dbReference>
<sequence length="214" mass="23374">MQDLGSGRVVTLHMWSPSEDATLGPPHALSRPHSSKRDEPFSKRYSGKFFNALTSNTGINSDCADCSDLDCENCRVQKNTDDSEKNTQEPNAGLQCPPPTEERFGICVESCSSDKDCSKRNQLCCSNGCGHSCVEGISSNYCSLNCNDGFKCIKYFPICYGSACPETPTAEICVPSKYMTCAEMDCAHHCRNQEVTCFTAPCYPVPQCSAPSRP</sequence>
<protein>
    <recommendedName>
        <fullName evidence="2">WAP domain-containing protein</fullName>
    </recommendedName>
</protein>
<organism evidence="3">
    <name type="scientific">Notodromas monacha</name>
    <dbReference type="NCBI Taxonomy" id="399045"/>
    <lineage>
        <taxon>Eukaryota</taxon>
        <taxon>Metazoa</taxon>
        <taxon>Ecdysozoa</taxon>
        <taxon>Arthropoda</taxon>
        <taxon>Crustacea</taxon>
        <taxon>Oligostraca</taxon>
        <taxon>Ostracoda</taxon>
        <taxon>Podocopa</taxon>
        <taxon>Podocopida</taxon>
        <taxon>Cypridocopina</taxon>
        <taxon>Cypridoidea</taxon>
        <taxon>Cyprididae</taxon>
        <taxon>Notodromas</taxon>
    </lineage>
</organism>